<dbReference type="SMART" id="SM00419">
    <property type="entry name" value="HTH_CRP"/>
    <property type="match status" value="1"/>
</dbReference>
<dbReference type="PROSITE" id="PS51063">
    <property type="entry name" value="HTH_CRP_2"/>
    <property type="match status" value="1"/>
</dbReference>
<dbReference type="RefSeq" id="WP_378052334.1">
    <property type="nucleotide sequence ID" value="NZ_JBHMDN010000048.1"/>
</dbReference>
<keyword evidence="8" id="KW-1185">Reference proteome</keyword>
<dbReference type="PANTHER" id="PTHR24567:SF28">
    <property type="entry name" value="LISTERIOLYSIN REGULATORY PROTEIN"/>
    <property type="match status" value="1"/>
</dbReference>
<dbReference type="InterPro" id="IPR012318">
    <property type="entry name" value="HTH_CRP"/>
</dbReference>
<dbReference type="InterPro" id="IPR050397">
    <property type="entry name" value="Env_Response_Regulators"/>
</dbReference>
<evidence type="ECO:0000313" key="7">
    <source>
        <dbReference type="EMBL" id="MFC7151844.1"/>
    </source>
</evidence>
<protein>
    <submittedName>
        <fullName evidence="7">Crp/Fnr family transcriptional regulator</fullName>
    </submittedName>
</protein>
<evidence type="ECO:0000256" key="2">
    <source>
        <dbReference type="ARBA" id="ARBA00023125"/>
    </source>
</evidence>
<dbReference type="CDD" id="cd00038">
    <property type="entry name" value="CAP_ED"/>
    <property type="match status" value="1"/>
</dbReference>
<evidence type="ECO:0000313" key="8">
    <source>
        <dbReference type="Proteomes" id="UP001596378"/>
    </source>
</evidence>
<feature type="domain" description="HTH crp-type" evidence="6">
    <location>
        <begin position="149"/>
        <end position="225"/>
    </location>
</feature>
<dbReference type="CDD" id="cd00092">
    <property type="entry name" value="HTH_CRP"/>
    <property type="match status" value="1"/>
</dbReference>
<dbReference type="InterPro" id="IPR000595">
    <property type="entry name" value="cNMP-bd_dom"/>
</dbReference>
<dbReference type="InterPro" id="IPR014710">
    <property type="entry name" value="RmlC-like_jellyroll"/>
</dbReference>
<sequence>MNKLWYLSQISILESLPEDELLRIDRSNAIEHFQAVPPNTVIQTPDQERKALFFVKEGKLKLYKTNEAGKQLTVGILTKGNMFGELENFSLGTKRVFIETMEESFICSMSEMQFEALLLRHPQLALKFLRAISDRLNESEQMIEQLTLKDLRGKIVYMLCMLADRFGVAEEEYVWIDLPLTHQEIANMIGATREAVSNVLRELAKEGMVRTGRMSIWLSADVLKK</sequence>
<dbReference type="InterPro" id="IPR036388">
    <property type="entry name" value="WH-like_DNA-bd_sf"/>
</dbReference>
<name>A0ABW2FIM9_9BACL</name>
<dbReference type="SMART" id="SM00100">
    <property type="entry name" value="cNMP"/>
    <property type="match status" value="1"/>
</dbReference>
<dbReference type="InterPro" id="IPR018490">
    <property type="entry name" value="cNMP-bd_dom_sf"/>
</dbReference>
<dbReference type="PROSITE" id="PS50042">
    <property type="entry name" value="CNMP_BINDING_3"/>
    <property type="match status" value="1"/>
</dbReference>
<keyword evidence="4" id="KW-0804">Transcription</keyword>
<dbReference type="EMBL" id="JBHTAI010000018">
    <property type="protein sequence ID" value="MFC7151844.1"/>
    <property type="molecule type" value="Genomic_DNA"/>
</dbReference>
<keyword evidence="3" id="KW-0010">Activator</keyword>
<evidence type="ECO:0000256" key="3">
    <source>
        <dbReference type="ARBA" id="ARBA00023159"/>
    </source>
</evidence>
<dbReference type="Pfam" id="PF00027">
    <property type="entry name" value="cNMP_binding"/>
    <property type="match status" value="1"/>
</dbReference>
<dbReference type="SUPFAM" id="SSF46785">
    <property type="entry name" value="Winged helix' DNA-binding domain"/>
    <property type="match status" value="1"/>
</dbReference>
<dbReference type="PRINTS" id="PR00034">
    <property type="entry name" value="HTHCRP"/>
</dbReference>
<accession>A0ABW2FIM9</accession>
<dbReference type="Gene3D" id="1.10.10.10">
    <property type="entry name" value="Winged helix-like DNA-binding domain superfamily/Winged helix DNA-binding domain"/>
    <property type="match status" value="1"/>
</dbReference>
<feature type="domain" description="Cyclic nucleotide-binding" evidence="5">
    <location>
        <begin position="12"/>
        <end position="135"/>
    </location>
</feature>
<evidence type="ECO:0000256" key="1">
    <source>
        <dbReference type="ARBA" id="ARBA00023015"/>
    </source>
</evidence>
<organism evidence="7 8">
    <name type="scientific">Cohnella cellulosilytica</name>
    <dbReference type="NCBI Taxonomy" id="986710"/>
    <lineage>
        <taxon>Bacteria</taxon>
        <taxon>Bacillati</taxon>
        <taxon>Bacillota</taxon>
        <taxon>Bacilli</taxon>
        <taxon>Bacillales</taxon>
        <taxon>Paenibacillaceae</taxon>
        <taxon>Cohnella</taxon>
    </lineage>
</organism>
<dbReference type="Proteomes" id="UP001596378">
    <property type="component" value="Unassembled WGS sequence"/>
</dbReference>
<reference evidence="8" key="1">
    <citation type="journal article" date="2019" name="Int. J. Syst. Evol. Microbiol.">
        <title>The Global Catalogue of Microorganisms (GCM) 10K type strain sequencing project: providing services to taxonomists for standard genome sequencing and annotation.</title>
        <authorList>
            <consortium name="The Broad Institute Genomics Platform"/>
            <consortium name="The Broad Institute Genome Sequencing Center for Infectious Disease"/>
            <person name="Wu L."/>
            <person name="Ma J."/>
        </authorList>
    </citation>
    <scope>NUCLEOTIDE SEQUENCE [LARGE SCALE GENOMIC DNA]</scope>
    <source>
        <strain evidence="8">KCTC 12907</strain>
    </source>
</reference>
<dbReference type="InterPro" id="IPR036390">
    <property type="entry name" value="WH_DNA-bd_sf"/>
</dbReference>
<dbReference type="Pfam" id="PF13545">
    <property type="entry name" value="HTH_Crp_2"/>
    <property type="match status" value="1"/>
</dbReference>
<dbReference type="SUPFAM" id="SSF51206">
    <property type="entry name" value="cAMP-binding domain-like"/>
    <property type="match status" value="1"/>
</dbReference>
<keyword evidence="1" id="KW-0805">Transcription regulation</keyword>
<proteinExistence type="predicted"/>
<comment type="caution">
    <text evidence="7">The sequence shown here is derived from an EMBL/GenBank/DDBJ whole genome shotgun (WGS) entry which is preliminary data.</text>
</comment>
<dbReference type="PANTHER" id="PTHR24567">
    <property type="entry name" value="CRP FAMILY TRANSCRIPTIONAL REGULATORY PROTEIN"/>
    <property type="match status" value="1"/>
</dbReference>
<evidence type="ECO:0000259" key="5">
    <source>
        <dbReference type="PROSITE" id="PS50042"/>
    </source>
</evidence>
<keyword evidence="2" id="KW-0238">DNA-binding</keyword>
<gene>
    <name evidence="7" type="ORF">ACFQMJ_25175</name>
</gene>
<evidence type="ECO:0000259" key="6">
    <source>
        <dbReference type="PROSITE" id="PS51063"/>
    </source>
</evidence>
<evidence type="ECO:0000256" key="4">
    <source>
        <dbReference type="ARBA" id="ARBA00023163"/>
    </source>
</evidence>
<dbReference type="Gene3D" id="2.60.120.10">
    <property type="entry name" value="Jelly Rolls"/>
    <property type="match status" value="1"/>
</dbReference>